<proteinExistence type="predicted"/>
<sequence>MKKRLFYCYLTACIGIGGWLGHLEWDGIVGALGGGFIGLLIGLALFACFAIILALLPHKNNAPRT</sequence>
<dbReference type="Proteomes" id="UP000366872">
    <property type="component" value="Unassembled WGS sequence"/>
</dbReference>
<protein>
    <submittedName>
        <fullName evidence="2">Uncharacterized protein</fullName>
    </submittedName>
</protein>
<dbReference type="AlphaFoldDB" id="A0A6C2U5K7"/>
<gene>
    <name evidence="2" type="ORF">PDESU_03745</name>
</gene>
<evidence type="ECO:0000313" key="2">
    <source>
        <dbReference type="EMBL" id="VGO15163.1"/>
    </source>
</evidence>
<dbReference type="RefSeq" id="WP_136080758.1">
    <property type="nucleotide sequence ID" value="NZ_CAAHFG010000002.1"/>
</dbReference>
<keyword evidence="1" id="KW-0472">Membrane</keyword>
<feature type="transmembrane region" description="Helical" evidence="1">
    <location>
        <begin position="28"/>
        <end position="56"/>
    </location>
</feature>
<feature type="transmembrane region" description="Helical" evidence="1">
    <location>
        <begin position="5"/>
        <end position="22"/>
    </location>
</feature>
<keyword evidence="1" id="KW-1133">Transmembrane helix</keyword>
<evidence type="ECO:0000313" key="3">
    <source>
        <dbReference type="Proteomes" id="UP000366872"/>
    </source>
</evidence>
<dbReference type="EMBL" id="CAAHFG010000002">
    <property type="protein sequence ID" value="VGO15163.1"/>
    <property type="molecule type" value="Genomic_DNA"/>
</dbReference>
<keyword evidence="1" id="KW-0812">Transmembrane</keyword>
<name>A0A6C2U5K7_PONDE</name>
<evidence type="ECO:0000256" key="1">
    <source>
        <dbReference type="SAM" id="Phobius"/>
    </source>
</evidence>
<accession>A0A6C2U5K7</accession>
<reference evidence="2 3" key="1">
    <citation type="submission" date="2019-04" db="EMBL/GenBank/DDBJ databases">
        <authorList>
            <person name="Van Vliet M D."/>
        </authorList>
    </citation>
    <scope>NUCLEOTIDE SEQUENCE [LARGE SCALE GENOMIC DNA]</scope>
    <source>
        <strain evidence="2 3">F1</strain>
    </source>
</reference>
<keyword evidence="3" id="KW-1185">Reference proteome</keyword>
<organism evidence="2 3">
    <name type="scientific">Pontiella desulfatans</name>
    <dbReference type="NCBI Taxonomy" id="2750659"/>
    <lineage>
        <taxon>Bacteria</taxon>
        <taxon>Pseudomonadati</taxon>
        <taxon>Kiritimatiellota</taxon>
        <taxon>Kiritimatiellia</taxon>
        <taxon>Kiritimatiellales</taxon>
        <taxon>Pontiellaceae</taxon>
        <taxon>Pontiella</taxon>
    </lineage>
</organism>